<keyword evidence="1" id="KW-0732">Signal</keyword>
<evidence type="ECO:0000313" key="2">
    <source>
        <dbReference type="EMBL" id="RMI06602.1"/>
    </source>
</evidence>
<gene>
    <name evidence="2" type="ORF">EBM89_15900</name>
</gene>
<name>A0A3M2IXM0_9CELL</name>
<sequence length="94" mass="9700">MKRVLALTVMGLLTVGGASIATAAPADAALTCSASVPKDTQAKGSCSGSGTWRLKAACAFEPDKYTSWLKQSSGTSSMYKECTFSVQKASVEIS</sequence>
<organism evidence="2 3">
    <name type="scientific">Cellulomonas triticagri</name>
    <dbReference type="NCBI Taxonomy" id="2483352"/>
    <lineage>
        <taxon>Bacteria</taxon>
        <taxon>Bacillati</taxon>
        <taxon>Actinomycetota</taxon>
        <taxon>Actinomycetes</taxon>
        <taxon>Micrococcales</taxon>
        <taxon>Cellulomonadaceae</taxon>
        <taxon>Cellulomonas</taxon>
    </lineage>
</organism>
<accession>A0A3M2IXM0</accession>
<feature type="signal peptide" evidence="1">
    <location>
        <begin position="1"/>
        <end position="23"/>
    </location>
</feature>
<comment type="caution">
    <text evidence="2">The sequence shown here is derived from an EMBL/GenBank/DDBJ whole genome shotgun (WGS) entry which is preliminary data.</text>
</comment>
<feature type="chain" id="PRO_5018143594" description="Ig-like domain-containing protein" evidence="1">
    <location>
        <begin position="24"/>
        <end position="94"/>
    </location>
</feature>
<dbReference type="Proteomes" id="UP000269289">
    <property type="component" value="Unassembled WGS sequence"/>
</dbReference>
<dbReference type="AlphaFoldDB" id="A0A3M2IXM0"/>
<dbReference type="EMBL" id="RFFI01000103">
    <property type="protein sequence ID" value="RMI06602.1"/>
    <property type="molecule type" value="Genomic_DNA"/>
</dbReference>
<evidence type="ECO:0000256" key="1">
    <source>
        <dbReference type="SAM" id="SignalP"/>
    </source>
</evidence>
<reference evidence="2 3" key="1">
    <citation type="submission" date="2018-10" db="EMBL/GenBank/DDBJ databases">
        <title>Isolation, diversity and antifungal activity of actinobacteria from wheat.</title>
        <authorList>
            <person name="Han C."/>
        </authorList>
    </citation>
    <scope>NUCLEOTIDE SEQUENCE [LARGE SCALE GENOMIC DNA]</scope>
    <source>
        <strain evidence="2 3">NEAU-YY56</strain>
    </source>
</reference>
<evidence type="ECO:0008006" key="4">
    <source>
        <dbReference type="Google" id="ProtNLM"/>
    </source>
</evidence>
<keyword evidence="3" id="KW-1185">Reference proteome</keyword>
<proteinExistence type="predicted"/>
<protein>
    <recommendedName>
        <fullName evidence="4">Ig-like domain-containing protein</fullName>
    </recommendedName>
</protein>
<evidence type="ECO:0000313" key="3">
    <source>
        <dbReference type="Proteomes" id="UP000269289"/>
    </source>
</evidence>